<accession>A0A9P7EJP7</accession>
<dbReference type="GO" id="GO:0005783">
    <property type="term" value="C:endoplasmic reticulum"/>
    <property type="evidence" value="ECO:0007669"/>
    <property type="project" value="TreeGrafter"/>
</dbReference>
<evidence type="ECO:0000313" key="5">
    <source>
        <dbReference type="Proteomes" id="UP000807769"/>
    </source>
</evidence>
<dbReference type="EC" id="3.5.1.89" evidence="2"/>
<dbReference type="InterPro" id="IPR003737">
    <property type="entry name" value="GlcNAc_PI_deacetylase-related"/>
</dbReference>
<evidence type="ECO:0000256" key="1">
    <source>
        <dbReference type="ARBA" id="ARBA00006066"/>
    </source>
</evidence>
<keyword evidence="5" id="KW-1185">Reference proteome</keyword>
<dbReference type="InterPro" id="IPR024078">
    <property type="entry name" value="LmbE-like_dom_sf"/>
</dbReference>
<dbReference type="RefSeq" id="XP_041197489.1">
    <property type="nucleotide sequence ID" value="XM_041339359.1"/>
</dbReference>
<dbReference type="AlphaFoldDB" id="A0A9P7EJP7"/>
<gene>
    <name evidence="4" type="ORF">BJ212DRAFT_1476316</name>
</gene>
<evidence type="ECO:0000313" key="4">
    <source>
        <dbReference type="EMBL" id="KAG1823429.1"/>
    </source>
</evidence>
<dbReference type="PANTHER" id="PTHR12993">
    <property type="entry name" value="N-ACETYLGLUCOSAMINYL-PHOSPHATIDYLINOSITOL DE-N-ACETYLASE-RELATED"/>
    <property type="match status" value="1"/>
</dbReference>
<reference evidence="4" key="1">
    <citation type="journal article" date="2020" name="New Phytol.">
        <title>Comparative genomics reveals dynamic genome evolution in host specialist ectomycorrhizal fungi.</title>
        <authorList>
            <person name="Lofgren L.A."/>
            <person name="Nguyen N.H."/>
            <person name="Vilgalys R."/>
            <person name="Ruytinx J."/>
            <person name="Liao H.L."/>
            <person name="Branco S."/>
            <person name="Kuo A."/>
            <person name="LaButti K."/>
            <person name="Lipzen A."/>
            <person name="Andreopoulos W."/>
            <person name="Pangilinan J."/>
            <person name="Riley R."/>
            <person name="Hundley H."/>
            <person name="Na H."/>
            <person name="Barry K."/>
            <person name="Grigoriev I.V."/>
            <person name="Stajich J.E."/>
            <person name="Kennedy P.G."/>
        </authorList>
    </citation>
    <scope>NUCLEOTIDE SEQUENCE</scope>
    <source>
        <strain evidence="4">MN1</strain>
    </source>
</reference>
<dbReference type="GO" id="GO:0000225">
    <property type="term" value="F:N-acetylglucosaminylphosphatidylinositol deacetylase activity"/>
    <property type="evidence" value="ECO:0007669"/>
    <property type="project" value="UniProtKB-EC"/>
</dbReference>
<dbReference type="SUPFAM" id="SSF102588">
    <property type="entry name" value="LmbE-like"/>
    <property type="match status" value="1"/>
</dbReference>
<dbReference type="Gene3D" id="3.40.50.10320">
    <property type="entry name" value="LmbE-like"/>
    <property type="match status" value="1"/>
</dbReference>
<evidence type="ECO:0000256" key="3">
    <source>
        <dbReference type="SAM" id="SignalP"/>
    </source>
</evidence>
<protein>
    <recommendedName>
        <fullName evidence="2">N-acetylglucosaminylphosphatidylinositol deacetylase</fullName>
        <ecNumber evidence="2">3.5.1.89</ecNumber>
    </recommendedName>
</protein>
<dbReference type="Pfam" id="PF02585">
    <property type="entry name" value="PIG-L"/>
    <property type="match status" value="1"/>
</dbReference>
<dbReference type="GeneID" id="64633375"/>
<comment type="caution">
    <text evidence="4">The sequence shown here is derived from an EMBL/GenBank/DDBJ whole genome shotgun (WGS) entry which is preliminary data.</text>
</comment>
<dbReference type="Proteomes" id="UP000807769">
    <property type="component" value="Unassembled WGS sequence"/>
</dbReference>
<sequence>MMFFPFILAAISLLLSVFYKPSEFNTDALSEQHSRVLLLTAHPDDECFFFAPTILALQRSSSSPEIFSLCLSSGNADGLGERRKGELVRSLDILGVEKDNRWIIEHPQLQDNITQQWDAEIIAEVLRPFVIGHNITSVLTFDTKGISLHPNHFSLPLGASYLIKSLSSSSHISVPRLFSLVTVPVLPKYVGLPSAILTRLGIISQAFLALEPTVDSLPVFISGIPDYLTTVRAILAHDSQMMWFRYLYMTSSRYMWVNEWVEFKTHPLDATI</sequence>
<feature type="signal peptide" evidence="3">
    <location>
        <begin position="1"/>
        <end position="19"/>
    </location>
</feature>
<organism evidence="4 5">
    <name type="scientific">Suillus subaureus</name>
    <dbReference type="NCBI Taxonomy" id="48587"/>
    <lineage>
        <taxon>Eukaryota</taxon>
        <taxon>Fungi</taxon>
        <taxon>Dikarya</taxon>
        <taxon>Basidiomycota</taxon>
        <taxon>Agaricomycotina</taxon>
        <taxon>Agaricomycetes</taxon>
        <taxon>Agaricomycetidae</taxon>
        <taxon>Boletales</taxon>
        <taxon>Suillineae</taxon>
        <taxon>Suillaceae</taxon>
        <taxon>Suillus</taxon>
    </lineage>
</organism>
<dbReference type="EMBL" id="JABBWG010000004">
    <property type="protein sequence ID" value="KAG1823429.1"/>
    <property type="molecule type" value="Genomic_DNA"/>
</dbReference>
<evidence type="ECO:0000256" key="2">
    <source>
        <dbReference type="ARBA" id="ARBA00012176"/>
    </source>
</evidence>
<keyword evidence="3" id="KW-0732">Signal</keyword>
<feature type="chain" id="PRO_5040459841" description="N-acetylglucosaminylphosphatidylinositol deacetylase" evidence="3">
    <location>
        <begin position="20"/>
        <end position="272"/>
    </location>
</feature>
<dbReference type="OrthoDB" id="440160at2759"/>
<proteinExistence type="inferred from homology"/>
<dbReference type="PANTHER" id="PTHR12993:SF11">
    <property type="entry name" value="N-ACETYLGLUCOSAMINYL-PHOSPHATIDYLINOSITOL DE-N-ACETYLASE"/>
    <property type="match status" value="1"/>
</dbReference>
<comment type="similarity">
    <text evidence="1">Belongs to the PIGL family.</text>
</comment>
<name>A0A9P7EJP7_9AGAM</name>